<dbReference type="RefSeq" id="WP_285669755.1">
    <property type="nucleotide sequence ID" value="NZ_BSYI01000002.1"/>
</dbReference>
<keyword evidence="3" id="KW-1185">Reference proteome</keyword>
<keyword evidence="1" id="KW-0472">Membrane</keyword>
<organism evidence="2 3">
    <name type="scientific">Paralimibaculum aggregatum</name>
    <dbReference type="NCBI Taxonomy" id="3036245"/>
    <lineage>
        <taxon>Bacteria</taxon>
        <taxon>Pseudomonadati</taxon>
        <taxon>Pseudomonadota</taxon>
        <taxon>Alphaproteobacteria</taxon>
        <taxon>Rhodobacterales</taxon>
        <taxon>Paracoccaceae</taxon>
        <taxon>Paralimibaculum</taxon>
    </lineage>
</organism>
<accession>A0ABQ6LHK5</accession>
<dbReference type="EMBL" id="BSYI01000002">
    <property type="protein sequence ID" value="GMG81127.1"/>
    <property type="molecule type" value="Genomic_DNA"/>
</dbReference>
<protein>
    <submittedName>
        <fullName evidence="2">Uncharacterized protein</fullName>
    </submittedName>
</protein>
<dbReference type="Proteomes" id="UP001239909">
    <property type="component" value="Unassembled WGS sequence"/>
</dbReference>
<feature type="transmembrane region" description="Helical" evidence="1">
    <location>
        <begin position="106"/>
        <end position="125"/>
    </location>
</feature>
<name>A0ABQ6LHK5_9RHOB</name>
<keyword evidence="1" id="KW-0812">Transmembrane</keyword>
<keyword evidence="1" id="KW-1133">Transmembrane helix</keyword>
<reference evidence="2 3" key="1">
    <citation type="submission" date="2023-04" db="EMBL/GenBank/DDBJ databases">
        <title>Marinoamorphus aggregata gen. nov., sp. Nov., isolate from tissue of brittle star Ophioplocus japonicus.</title>
        <authorList>
            <person name="Kawano K."/>
            <person name="Sawayama S."/>
            <person name="Nakagawa S."/>
        </authorList>
    </citation>
    <scope>NUCLEOTIDE SEQUENCE [LARGE SCALE GENOMIC DNA]</scope>
    <source>
        <strain evidence="2 3">NKW23</strain>
    </source>
</reference>
<evidence type="ECO:0000313" key="3">
    <source>
        <dbReference type="Proteomes" id="UP001239909"/>
    </source>
</evidence>
<feature type="transmembrane region" description="Helical" evidence="1">
    <location>
        <begin position="12"/>
        <end position="32"/>
    </location>
</feature>
<evidence type="ECO:0000256" key="1">
    <source>
        <dbReference type="SAM" id="Phobius"/>
    </source>
</evidence>
<comment type="caution">
    <text evidence="2">The sequence shown here is derived from an EMBL/GenBank/DDBJ whole genome shotgun (WGS) entry which is preliminary data.</text>
</comment>
<feature type="transmembrane region" description="Helical" evidence="1">
    <location>
        <begin position="44"/>
        <end position="61"/>
    </location>
</feature>
<evidence type="ECO:0000313" key="2">
    <source>
        <dbReference type="EMBL" id="GMG81127.1"/>
    </source>
</evidence>
<sequence>MYAEDSFFTLSASARAGLLALSAGFAGLAGALARAGLRAAGRRLAPRLAVALLVFWGFEWLSPQGYYAYYRAVIPGLPAQWVIGRPPGPGQVAEILGFAGPATLSAHARGLLGWALLLAACAPMLRRLRPPRSRH</sequence>
<gene>
    <name evidence="2" type="ORF">LNKW23_03390</name>
</gene>
<proteinExistence type="predicted"/>